<reference evidence="1" key="1">
    <citation type="submission" date="2023-07" db="EMBL/GenBank/DDBJ databases">
        <title>Black Yeasts Isolated from many extreme environments.</title>
        <authorList>
            <person name="Coleine C."/>
            <person name="Stajich J.E."/>
            <person name="Selbmann L."/>
        </authorList>
    </citation>
    <scope>NUCLEOTIDE SEQUENCE</scope>
    <source>
        <strain evidence="1">CCFEE 5714</strain>
    </source>
</reference>
<organism evidence="1 2">
    <name type="scientific">Vermiconidia calcicola</name>
    <dbReference type="NCBI Taxonomy" id="1690605"/>
    <lineage>
        <taxon>Eukaryota</taxon>
        <taxon>Fungi</taxon>
        <taxon>Dikarya</taxon>
        <taxon>Ascomycota</taxon>
        <taxon>Pezizomycotina</taxon>
        <taxon>Dothideomycetes</taxon>
        <taxon>Dothideomycetidae</taxon>
        <taxon>Mycosphaerellales</taxon>
        <taxon>Extremaceae</taxon>
        <taxon>Vermiconidia</taxon>
    </lineage>
</organism>
<keyword evidence="2" id="KW-1185">Reference proteome</keyword>
<accession>A0ACC3MV56</accession>
<evidence type="ECO:0000313" key="1">
    <source>
        <dbReference type="EMBL" id="KAK3703468.1"/>
    </source>
</evidence>
<comment type="caution">
    <text evidence="1">The sequence shown here is derived from an EMBL/GenBank/DDBJ whole genome shotgun (WGS) entry which is preliminary data.</text>
</comment>
<evidence type="ECO:0000313" key="2">
    <source>
        <dbReference type="Proteomes" id="UP001281147"/>
    </source>
</evidence>
<gene>
    <name evidence="1" type="ORF">LTR37_014458</name>
</gene>
<sequence length="514" mass="56517">MGGPLTGRALTIGICTSSGLGFMLFGYDQGVFGGLLANLSFLETFNQPGVTMQGQIVSTYTLGCIFGALLSIVVGDVLGRRKSIALGCTFLTIGGLLQATSFTIPHMIVGRIVSGLGIGMNTTVIPMWQSETSRPELRGRMVAFELTALVFGFVVTNWMNFGFTYLPNSSVSWRFPLAFQSLLAIGTMALLPMLVESPRWLSLKGRHDDAQVVISRLLAKPLDDVEVVSTLELMIETIAREKEESTVGWRELFKNGRLQTSRRIMLGVGVNIMQQIGGVNIVAYYLPVVLERSFGFTPRLALILSACDSMQWMVWAAVAMWAIEKFGRVNLMLFGAAGQSLCFAMAAIGLGLGTKAMNGVAVAFIFLYYFFFGLSFLAIPFLYPSEINSNQTRNSGAAIAMVTNWCGVYLIVSIIPIGIQNIGWRFYIIFAVLNAFWIPFIWYFYVETAGLSLDEIDRVFEIKHAPGSTLTYKQATVQAKAEVAEEQVRIRRTSIGGEKKVSHFLVEKAEDDIA</sequence>
<protein>
    <submittedName>
        <fullName evidence="1">Uncharacterized protein</fullName>
    </submittedName>
</protein>
<dbReference type="EMBL" id="JAUTXU010000151">
    <property type="protein sequence ID" value="KAK3703468.1"/>
    <property type="molecule type" value="Genomic_DNA"/>
</dbReference>
<name>A0ACC3MV56_9PEZI</name>
<dbReference type="Proteomes" id="UP001281147">
    <property type="component" value="Unassembled WGS sequence"/>
</dbReference>
<proteinExistence type="predicted"/>